<proteinExistence type="predicted"/>
<evidence type="ECO:0008006" key="8">
    <source>
        <dbReference type="Google" id="ProtNLM"/>
    </source>
</evidence>
<evidence type="ECO:0000256" key="2">
    <source>
        <dbReference type="ARBA" id="ARBA00023180"/>
    </source>
</evidence>
<dbReference type="SUPFAM" id="SSF63829">
    <property type="entry name" value="Calcium-dependent phosphotriesterase"/>
    <property type="match status" value="1"/>
</dbReference>
<dbReference type="EMBL" id="CP015367">
    <property type="protein sequence ID" value="APT32535.1"/>
    <property type="molecule type" value="Genomic_DNA"/>
</dbReference>
<dbReference type="AlphaFoldDB" id="A0AAE8HP46"/>
<keyword evidence="1 3" id="KW-0732">Signal</keyword>
<gene>
    <name evidence="4" type="ORF">MCBMB27_03244</name>
    <name evidence="5" type="ORF">SAMN05192567_103246</name>
</gene>
<dbReference type="EMBL" id="FOPK01000003">
    <property type="protein sequence ID" value="SFG44855.1"/>
    <property type="molecule type" value="Genomic_DNA"/>
</dbReference>
<evidence type="ECO:0000256" key="1">
    <source>
        <dbReference type="ARBA" id="ARBA00022729"/>
    </source>
</evidence>
<feature type="chain" id="PRO_5042235384" description="NHL repeat protein" evidence="3">
    <location>
        <begin position="23"/>
        <end position="370"/>
    </location>
</feature>
<evidence type="ECO:0000313" key="5">
    <source>
        <dbReference type="EMBL" id="SFG44855.1"/>
    </source>
</evidence>
<reference evidence="5 7" key="2">
    <citation type="submission" date="2016-10" db="EMBL/GenBank/DDBJ databases">
        <authorList>
            <person name="Varghese N."/>
            <person name="Submissions S."/>
        </authorList>
    </citation>
    <scope>NUCLEOTIDE SEQUENCE [LARGE SCALE GENOMIC DNA]</scope>
    <source>
        <strain evidence="5 7">CBMB27</strain>
    </source>
</reference>
<sequence length="370" mass="40689">MRIVTALPALACLLALAGPATAEPPRFQVDPSWPKPLPNDWIMGQAAGVAVDAQDHVWVVQRPRTLTDDEKAASLDPPRTKCCRPAPPVLEFAQDGTLLRSWGGPGTGYDWPSNEHGIQIDGQGFVWIAGNGEQDGQLLKFTPEGKFVMQIGKSGPQTDSQDTTRLGKPANVDFDMAANEVYVADGYFNHRIIVFDRDTGAFKRMWGAYGKPPTDDKLGPYDPAAAPSRQFANPVHCVRIARDGLVYVCDRTNDRIQVFKKDGTFVKEILVEKNTRANGSVWELALWPDADETYLLNADGANNEVRTLARDTGEVVGAFGRNGRMAGQFHWVHNLAIDSQGNVFTTEVDTGKRAQKFLALGQFVLRKRTP</sequence>
<dbReference type="PANTHER" id="PTHR10680">
    <property type="entry name" value="PEPTIDYL-GLYCINE ALPHA-AMIDATING MONOOXYGENASE"/>
    <property type="match status" value="1"/>
</dbReference>
<evidence type="ECO:0000256" key="3">
    <source>
        <dbReference type="SAM" id="SignalP"/>
    </source>
</evidence>
<protein>
    <recommendedName>
        <fullName evidence="8">NHL repeat protein</fullName>
    </recommendedName>
</protein>
<dbReference type="Proteomes" id="UP000199140">
    <property type="component" value="Unassembled WGS sequence"/>
</dbReference>
<accession>A0AAE8HP46</accession>
<dbReference type="Proteomes" id="UP000185487">
    <property type="component" value="Chromosome"/>
</dbReference>
<evidence type="ECO:0000313" key="7">
    <source>
        <dbReference type="Proteomes" id="UP000199140"/>
    </source>
</evidence>
<dbReference type="RefSeq" id="WP_075380821.1">
    <property type="nucleotide sequence ID" value="NZ_CP015367.1"/>
</dbReference>
<dbReference type="InterPro" id="IPR011042">
    <property type="entry name" value="6-blade_b-propeller_TolB-like"/>
</dbReference>
<organism evidence="5 7">
    <name type="scientific">Methylobacterium phyllosphaerae</name>
    <dbReference type="NCBI Taxonomy" id="418223"/>
    <lineage>
        <taxon>Bacteria</taxon>
        <taxon>Pseudomonadati</taxon>
        <taxon>Pseudomonadota</taxon>
        <taxon>Alphaproteobacteria</taxon>
        <taxon>Hyphomicrobiales</taxon>
        <taxon>Methylobacteriaceae</taxon>
        <taxon>Methylobacterium</taxon>
    </lineage>
</organism>
<feature type="signal peptide" evidence="3">
    <location>
        <begin position="1"/>
        <end position="22"/>
    </location>
</feature>
<evidence type="ECO:0000313" key="4">
    <source>
        <dbReference type="EMBL" id="APT32535.1"/>
    </source>
</evidence>
<keyword evidence="6" id="KW-1185">Reference proteome</keyword>
<dbReference type="KEGG" id="mphy:MCBMB27_03244"/>
<reference evidence="4 6" key="1">
    <citation type="submission" date="2016-04" db="EMBL/GenBank/DDBJ databases">
        <title>Complete genome sequencing and analysis of CBMB27, Methylobacterium phyllosphaerae isolated from leaf tissues of rice (Oryza sativa L.).</title>
        <authorList>
            <person name="Lee Y."/>
            <person name="Hwangbo K."/>
            <person name="Chung H."/>
            <person name="Yoo J."/>
            <person name="Kim K.Y."/>
            <person name="Sa T.M."/>
            <person name="Um Y."/>
            <person name="Madhaiyan M."/>
        </authorList>
    </citation>
    <scope>NUCLEOTIDE SEQUENCE [LARGE SCALE GENOMIC DNA]</scope>
    <source>
        <strain evidence="4 6">CBMB27</strain>
    </source>
</reference>
<dbReference type="Gene3D" id="2.120.10.30">
    <property type="entry name" value="TolB, C-terminal domain"/>
    <property type="match status" value="1"/>
</dbReference>
<evidence type="ECO:0000313" key="6">
    <source>
        <dbReference type="Proteomes" id="UP000185487"/>
    </source>
</evidence>
<keyword evidence="2" id="KW-0325">Glycoprotein</keyword>
<name>A0AAE8HP46_9HYPH</name>